<dbReference type="EMBL" id="RXFQ01000049">
    <property type="protein sequence ID" value="RSZ24189.1"/>
    <property type="molecule type" value="Genomic_DNA"/>
</dbReference>
<keyword evidence="2" id="KW-1185">Reference proteome</keyword>
<proteinExistence type="predicted"/>
<sequence>MSGDVAVAVYCSTQSQPVVNLSLLDCPGARVVNDKRGRFIEFAAANLFTGRFDNTAPAPYGFRVQVDPFVQVSPYSY</sequence>
<evidence type="ECO:0000313" key="2">
    <source>
        <dbReference type="Proteomes" id="UP000271137"/>
    </source>
</evidence>
<gene>
    <name evidence="1" type="ORF">EJO66_32110</name>
</gene>
<evidence type="ECO:0000313" key="1">
    <source>
        <dbReference type="EMBL" id="RSZ24189.1"/>
    </source>
</evidence>
<comment type="caution">
    <text evidence="1">The sequence shown here is derived from an EMBL/GenBank/DDBJ whole genome shotgun (WGS) entry which is preliminary data.</text>
</comment>
<name>A0ABX9ZWH2_9BURK</name>
<dbReference type="RefSeq" id="WP_125967239.1">
    <property type="nucleotide sequence ID" value="NZ_CBFHCE010000094.1"/>
</dbReference>
<protein>
    <submittedName>
        <fullName evidence="1">Uncharacterized protein</fullName>
    </submittedName>
</protein>
<dbReference type="Proteomes" id="UP000271137">
    <property type="component" value="Unassembled WGS sequence"/>
</dbReference>
<reference evidence="1 2" key="1">
    <citation type="submission" date="2018-12" db="EMBL/GenBank/DDBJ databases">
        <title>The genome sequences of strain 502.</title>
        <authorList>
            <person name="Gao J."/>
            <person name="Sun J."/>
        </authorList>
    </citation>
    <scope>NUCLEOTIDE SEQUENCE [LARGE SCALE GENOMIC DNA]</scope>
    <source>
        <strain evidence="1 2">502</strain>
    </source>
</reference>
<accession>A0ABX9ZWH2</accession>
<organism evidence="1 2">
    <name type="scientific">Variovorax beijingensis</name>
    <dbReference type="NCBI Taxonomy" id="2496117"/>
    <lineage>
        <taxon>Bacteria</taxon>
        <taxon>Pseudomonadati</taxon>
        <taxon>Pseudomonadota</taxon>
        <taxon>Betaproteobacteria</taxon>
        <taxon>Burkholderiales</taxon>
        <taxon>Comamonadaceae</taxon>
        <taxon>Variovorax</taxon>
    </lineage>
</organism>